<proteinExistence type="inferred from homology"/>
<dbReference type="CDD" id="cd11033">
    <property type="entry name" value="CYP142-like"/>
    <property type="match status" value="1"/>
</dbReference>
<dbReference type="InterPro" id="IPR002397">
    <property type="entry name" value="Cyt_P450_B"/>
</dbReference>
<keyword evidence="6 7" id="KW-0503">Monooxygenase</keyword>
<accession>A0A2I0SXF8</accession>
<keyword evidence="2 7" id="KW-0349">Heme</keyword>
<evidence type="ECO:0000256" key="7">
    <source>
        <dbReference type="RuleBase" id="RU000461"/>
    </source>
</evidence>
<dbReference type="OrthoDB" id="5241086at2"/>
<evidence type="ECO:0000256" key="3">
    <source>
        <dbReference type="ARBA" id="ARBA00022723"/>
    </source>
</evidence>
<name>A0A2I0SXF8_9ACTN</name>
<comment type="caution">
    <text evidence="8">The sequence shown here is derived from an EMBL/GenBank/DDBJ whole genome shotgun (WGS) entry which is preliminary data.</text>
</comment>
<dbReference type="PANTHER" id="PTHR46696">
    <property type="entry name" value="P450, PUTATIVE (EUROFUNG)-RELATED"/>
    <property type="match status" value="1"/>
</dbReference>
<dbReference type="FunFam" id="1.10.630.10:FF:000018">
    <property type="entry name" value="Cytochrome P450 monooxygenase"/>
    <property type="match status" value="1"/>
</dbReference>
<dbReference type="GO" id="GO:0005506">
    <property type="term" value="F:iron ion binding"/>
    <property type="evidence" value="ECO:0007669"/>
    <property type="project" value="InterPro"/>
</dbReference>
<keyword evidence="3 7" id="KW-0479">Metal-binding</keyword>
<organism evidence="8 9">
    <name type="scientific">Streptomyces populi</name>
    <dbReference type="NCBI Taxonomy" id="2058924"/>
    <lineage>
        <taxon>Bacteria</taxon>
        <taxon>Bacillati</taxon>
        <taxon>Actinomycetota</taxon>
        <taxon>Actinomycetes</taxon>
        <taxon>Kitasatosporales</taxon>
        <taxon>Streptomycetaceae</taxon>
        <taxon>Streptomyces</taxon>
    </lineage>
</organism>
<evidence type="ECO:0000256" key="5">
    <source>
        <dbReference type="ARBA" id="ARBA00023004"/>
    </source>
</evidence>
<dbReference type="GO" id="GO:0020037">
    <property type="term" value="F:heme binding"/>
    <property type="evidence" value="ECO:0007669"/>
    <property type="project" value="InterPro"/>
</dbReference>
<reference evidence="8 9" key="1">
    <citation type="submission" date="2017-12" db="EMBL/GenBank/DDBJ databases">
        <title>Streptomyces populusis sp. nov., a novel endophytic actinobacterium isolated from stems of Populus adenopoda Maxim.</title>
        <authorList>
            <person name="Wang Z."/>
        </authorList>
    </citation>
    <scope>NUCLEOTIDE SEQUENCE [LARGE SCALE GENOMIC DNA]</scope>
    <source>
        <strain evidence="8 9">A249</strain>
    </source>
</reference>
<evidence type="ECO:0000313" key="9">
    <source>
        <dbReference type="Proteomes" id="UP000236178"/>
    </source>
</evidence>
<dbReference type="GO" id="GO:0008395">
    <property type="term" value="F:steroid hydroxylase activity"/>
    <property type="evidence" value="ECO:0007669"/>
    <property type="project" value="TreeGrafter"/>
</dbReference>
<evidence type="ECO:0000256" key="4">
    <source>
        <dbReference type="ARBA" id="ARBA00023002"/>
    </source>
</evidence>
<keyword evidence="9" id="KW-1185">Reference proteome</keyword>
<dbReference type="PROSITE" id="PS00086">
    <property type="entry name" value="CYTOCHROME_P450"/>
    <property type="match status" value="1"/>
</dbReference>
<keyword evidence="5 7" id="KW-0408">Iron</keyword>
<evidence type="ECO:0000256" key="6">
    <source>
        <dbReference type="ARBA" id="ARBA00023033"/>
    </source>
</evidence>
<dbReference type="AlphaFoldDB" id="A0A2I0SXF8"/>
<keyword evidence="4 7" id="KW-0560">Oxidoreductase</keyword>
<dbReference type="InterPro" id="IPR036396">
    <property type="entry name" value="Cyt_P450_sf"/>
</dbReference>
<comment type="similarity">
    <text evidence="1 7">Belongs to the cytochrome P450 family.</text>
</comment>
<dbReference type="GO" id="GO:0036199">
    <property type="term" value="F:cholest-4-en-3-one 26-monooxygenase activity"/>
    <property type="evidence" value="ECO:0007669"/>
    <property type="project" value="TreeGrafter"/>
</dbReference>
<dbReference type="InterPro" id="IPR001128">
    <property type="entry name" value="Cyt_P450"/>
</dbReference>
<dbReference type="Gene3D" id="1.10.630.10">
    <property type="entry name" value="Cytochrome P450"/>
    <property type="match status" value="1"/>
</dbReference>
<protein>
    <submittedName>
        <fullName evidence="8">Cytochrome P450</fullName>
    </submittedName>
</protein>
<evidence type="ECO:0000313" key="8">
    <source>
        <dbReference type="EMBL" id="PKT74619.1"/>
    </source>
</evidence>
<evidence type="ECO:0000256" key="2">
    <source>
        <dbReference type="ARBA" id="ARBA00022617"/>
    </source>
</evidence>
<dbReference type="PANTHER" id="PTHR46696:SF4">
    <property type="entry name" value="BIOTIN BIOSYNTHESIS CYTOCHROME P450"/>
    <property type="match status" value="1"/>
</dbReference>
<dbReference type="Pfam" id="PF00067">
    <property type="entry name" value="p450"/>
    <property type="match status" value="2"/>
</dbReference>
<evidence type="ECO:0000256" key="1">
    <source>
        <dbReference type="ARBA" id="ARBA00010617"/>
    </source>
</evidence>
<dbReference type="EMBL" id="PJOS01000003">
    <property type="protein sequence ID" value="PKT74619.1"/>
    <property type="molecule type" value="Genomic_DNA"/>
</dbReference>
<dbReference type="InterPro" id="IPR017972">
    <property type="entry name" value="Cyt_P450_CS"/>
</dbReference>
<dbReference type="Proteomes" id="UP000236178">
    <property type="component" value="Unassembled WGS sequence"/>
</dbReference>
<dbReference type="SUPFAM" id="SSF48264">
    <property type="entry name" value="Cytochrome P450"/>
    <property type="match status" value="1"/>
</dbReference>
<dbReference type="GO" id="GO:0006707">
    <property type="term" value="P:cholesterol catabolic process"/>
    <property type="evidence" value="ECO:0007669"/>
    <property type="project" value="TreeGrafter"/>
</dbReference>
<gene>
    <name evidence="8" type="ORF">CW362_02310</name>
</gene>
<dbReference type="PRINTS" id="PR00359">
    <property type="entry name" value="BP450"/>
</dbReference>
<sequence length="406" mass="44510">MDPTTIDPATIDVADPELYESGDPVALWAHLRATSPVHWNNHPPGPGFWAVMSYRPALEVYRNTDAFTSELGMRIDSDPAAVEAAAGKMLIVTDPPTHPRLRQLMNSAFLPRVVSTLEASMRRVIEPLVDEALRNDVVDFVSEIAAVLPAAIICDIMDVPQSERAMMIDLTSKAFGASVGGEAKCPMGTMEKTEAHAEIFLYYTELVEQRRRAPGSDVVSALIQGDLGGRRLTDEEVLLNCDGLLTGANETTRHASAAGLLALIQNPGEWHRLRGGEVSIESAVDEVLRYTSPALHVLRVAKKDVEVGGRLVRAGEAVAIWNSSVNRDETVFPDPDRFDLGRDQNRHLTFGIGPHFCLGAPLARVELKVLLQVLAEKVTHLELAGPVERLRSNFMWGIERLPVVLR</sequence>